<sequence>MKGVIFTELMAMAEENFGEEAVDAVIEAADLPSGGAYTSVGNYPCEELLTLVGGFSAHSGLPAEELQRLFGHWIMDGFERHYPQFFVTRNTSIDMLEAIEDDIHVEVRKLYPDAELPSFETEREGPSTLNMTYRSPRPLAAFCQGLIEACAVKFNETAQIERKDSVTPEDTVARFRISTEPAE</sequence>
<dbReference type="Proteomes" id="UP000306602">
    <property type="component" value="Unassembled WGS sequence"/>
</dbReference>
<dbReference type="InterPro" id="IPR038158">
    <property type="entry name" value="H-NOX_domain_sf"/>
</dbReference>
<dbReference type="Pfam" id="PF07700">
    <property type="entry name" value="HNOB"/>
    <property type="match status" value="1"/>
</dbReference>
<proteinExistence type="predicted"/>
<dbReference type="SUPFAM" id="SSF111126">
    <property type="entry name" value="Ligand-binding domain in the NO signalling and Golgi transport"/>
    <property type="match status" value="1"/>
</dbReference>
<dbReference type="OrthoDB" id="7266652at2"/>
<dbReference type="RefSeq" id="WP_136463895.1">
    <property type="nucleotide sequence ID" value="NZ_SRKY01000004.1"/>
</dbReference>
<dbReference type="GO" id="GO:0020037">
    <property type="term" value="F:heme binding"/>
    <property type="evidence" value="ECO:0007669"/>
    <property type="project" value="InterPro"/>
</dbReference>
<comment type="caution">
    <text evidence="2">The sequence shown here is derived from an EMBL/GenBank/DDBJ whole genome shotgun (WGS) entry which is preliminary data.</text>
</comment>
<dbReference type="EMBL" id="SRKY01000004">
    <property type="protein sequence ID" value="THH35161.1"/>
    <property type="molecule type" value="Genomic_DNA"/>
</dbReference>
<dbReference type="AlphaFoldDB" id="A0A4S4NB17"/>
<organism evidence="2 3">
    <name type="scientific">Aliishimia ponticola</name>
    <dbReference type="NCBI Taxonomy" id="2499833"/>
    <lineage>
        <taxon>Bacteria</taxon>
        <taxon>Pseudomonadati</taxon>
        <taxon>Pseudomonadota</taxon>
        <taxon>Alphaproteobacteria</taxon>
        <taxon>Rhodobacterales</taxon>
        <taxon>Paracoccaceae</taxon>
        <taxon>Aliishimia</taxon>
    </lineage>
</organism>
<dbReference type="InterPro" id="IPR024096">
    <property type="entry name" value="NO_sig/Golgi_transp_ligand-bd"/>
</dbReference>
<evidence type="ECO:0000313" key="3">
    <source>
        <dbReference type="Proteomes" id="UP000306602"/>
    </source>
</evidence>
<dbReference type="Gene3D" id="3.90.1520.10">
    <property type="entry name" value="H-NOX domain"/>
    <property type="match status" value="1"/>
</dbReference>
<gene>
    <name evidence="2" type="ORF">E4Z66_15160</name>
</gene>
<keyword evidence="3" id="KW-1185">Reference proteome</keyword>
<protein>
    <submittedName>
        <fullName evidence="2">Guanylate cyclase</fullName>
    </submittedName>
</protein>
<evidence type="ECO:0000313" key="2">
    <source>
        <dbReference type="EMBL" id="THH35161.1"/>
    </source>
</evidence>
<evidence type="ECO:0000259" key="1">
    <source>
        <dbReference type="Pfam" id="PF07700"/>
    </source>
</evidence>
<name>A0A4S4NB17_9RHOB</name>
<feature type="domain" description="Heme NO-binding" evidence="1">
    <location>
        <begin position="2"/>
        <end position="161"/>
    </location>
</feature>
<accession>A0A4S4NB17</accession>
<dbReference type="InterPro" id="IPR011644">
    <property type="entry name" value="Heme_NO-bd"/>
</dbReference>
<reference evidence="2 3" key="1">
    <citation type="submission" date="2019-04" db="EMBL/GenBank/DDBJ databases">
        <title>Shimia ponticola sp. nov., isolated from seawater.</title>
        <authorList>
            <person name="Kim Y.-O."/>
            <person name="Yoon J.-H."/>
        </authorList>
    </citation>
    <scope>NUCLEOTIDE SEQUENCE [LARGE SCALE GENOMIC DNA]</scope>
    <source>
        <strain evidence="2 3">MYP11</strain>
    </source>
</reference>